<proteinExistence type="predicted"/>
<dbReference type="EMBL" id="GGEC01007381">
    <property type="protein sequence ID" value="MBW87864.1"/>
    <property type="molecule type" value="Transcribed_RNA"/>
</dbReference>
<dbReference type="AlphaFoldDB" id="A0A2P2J306"/>
<name>A0A2P2J306_RHIMU</name>
<evidence type="ECO:0000313" key="1">
    <source>
        <dbReference type="EMBL" id="MBW87864.1"/>
    </source>
</evidence>
<protein>
    <submittedName>
        <fullName evidence="1">Uncharacterized protein</fullName>
    </submittedName>
</protein>
<organism evidence="1">
    <name type="scientific">Rhizophora mucronata</name>
    <name type="common">Asiatic mangrove</name>
    <dbReference type="NCBI Taxonomy" id="61149"/>
    <lineage>
        <taxon>Eukaryota</taxon>
        <taxon>Viridiplantae</taxon>
        <taxon>Streptophyta</taxon>
        <taxon>Embryophyta</taxon>
        <taxon>Tracheophyta</taxon>
        <taxon>Spermatophyta</taxon>
        <taxon>Magnoliopsida</taxon>
        <taxon>eudicotyledons</taxon>
        <taxon>Gunneridae</taxon>
        <taxon>Pentapetalae</taxon>
        <taxon>rosids</taxon>
        <taxon>fabids</taxon>
        <taxon>Malpighiales</taxon>
        <taxon>Rhizophoraceae</taxon>
        <taxon>Rhizophora</taxon>
    </lineage>
</organism>
<reference evidence="1" key="1">
    <citation type="submission" date="2018-02" db="EMBL/GenBank/DDBJ databases">
        <title>Rhizophora mucronata_Transcriptome.</title>
        <authorList>
            <person name="Meera S.P."/>
            <person name="Sreeshan A."/>
            <person name="Augustine A."/>
        </authorList>
    </citation>
    <scope>NUCLEOTIDE SEQUENCE</scope>
    <source>
        <tissue evidence="1">Leaf</tissue>
    </source>
</reference>
<sequence>MFSSIVPANNVGSWLTSAMCLLSDLNS</sequence>
<accession>A0A2P2J306</accession>